<gene>
    <name evidence="4" type="ORF">PG997_005592</name>
</gene>
<dbReference type="SUPFAM" id="SSF52266">
    <property type="entry name" value="SGNH hydrolase"/>
    <property type="match status" value="1"/>
</dbReference>
<dbReference type="PANTHER" id="PTHR43784">
    <property type="entry name" value="GDSL-LIKE LIPASE/ACYLHYDROLASE, PUTATIVE (AFU_ORTHOLOGUE AFUA_2G00820)-RELATED"/>
    <property type="match status" value="1"/>
</dbReference>
<dbReference type="EMBL" id="JAQQWN010000005">
    <property type="protein sequence ID" value="KAK8084321.1"/>
    <property type="molecule type" value="Genomic_DNA"/>
</dbReference>
<keyword evidence="1" id="KW-0812">Transmembrane</keyword>
<organism evidence="4 5">
    <name type="scientific">Apiospora hydei</name>
    <dbReference type="NCBI Taxonomy" id="1337664"/>
    <lineage>
        <taxon>Eukaryota</taxon>
        <taxon>Fungi</taxon>
        <taxon>Dikarya</taxon>
        <taxon>Ascomycota</taxon>
        <taxon>Pezizomycotina</taxon>
        <taxon>Sordariomycetes</taxon>
        <taxon>Xylariomycetidae</taxon>
        <taxon>Amphisphaeriales</taxon>
        <taxon>Apiosporaceae</taxon>
        <taxon>Apiospora</taxon>
    </lineage>
</organism>
<keyword evidence="5" id="KW-1185">Reference proteome</keyword>
<dbReference type="RefSeq" id="XP_066668830.1">
    <property type="nucleotide sequence ID" value="XM_066809907.1"/>
</dbReference>
<keyword evidence="1" id="KW-0472">Membrane</keyword>
<sequence length="501" mass="52469">MSPPGNAFILAELLLSSSLANPAQEPSSLSLRLGYSISPDPFCRAPLVWLAVHANCHISCPVSVYLPNGFLVLALAFLKGSALVSFKMLHSIFHIPRSLGVCVVALLALPSLVTTLALDPNYLQARQDDDAHWVASWTSMPQLVEQNNLPPASFRGGGAVFKDATLRQTLHLSIGAERFRFQISNTFGGSALPVTAASVALSAGNKVGVSGIETSTLLGLTFNGSESVSVPRGQVIYSDPVDIKAAAQSMVTLSLYTQAGQSGSSITGHPGSRTTSWMQQAVDAWVPTASSALVILGDSITDGRGSTDDANNRWPDLLLAKMQASNLTTIGVNNQAAGGNAVLAGGLGPPLLQRYKRDLLAAAGVRYCLLFEGVNDIGGASPDAGTQQRVGDQLIAAFRQVAADAHVAGLRGVFAATITPFGGNGQSYSNPAREATRQRVNKWILGGGDGSFNATVDFAKFVANSGNPANLATQYDSGDHLHLNPAGYQAIADEFPLDIFN</sequence>
<evidence type="ECO:0000256" key="2">
    <source>
        <dbReference type="SAM" id="SignalP"/>
    </source>
</evidence>
<evidence type="ECO:0000256" key="1">
    <source>
        <dbReference type="SAM" id="Phobius"/>
    </source>
</evidence>
<dbReference type="CDD" id="cd01830">
    <property type="entry name" value="XynE_like"/>
    <property type="match status" value="1"/>
</dbReference>
<dbReference type="GeneID" id="92042967"/>
<proteinExistence type="predicted"/>
<feature type="transmembrane region" description="Helical" evidence="1">
    <location>
        <begin position="98"/>
        <end position="118"/>
    </location>
</feature>
<feature type="transmembrane region" description="Helical" evidence="1">
    <location>
        <begin position="69"/>
        <end position="86"/>
    </location>
</feature>
<reference evidence="4 5" key="1">
    <citation type="submission" date="2023-01" db="EMBL/GenBank/DDBJ databases">
        <title>Analysis of 21 Apiospora genomes using comparative genomics revels a genus with tremendous synthesis potential of carbohydrate active enzymes and secondary metabolites.</title>
        <authorList>
            <person name="Sorensen T."/>
        </authorList>
    </citation>
    <scope>NUCLEOTIDE SEQUENCE [LARGE SCALE GENOMIC DNA]</scope>
    <source>
        <strain evidence="4 5">CBS 114990</strain>
    </source>
</reference>
<keyword evidence="1" id="KW-1133">Transmembrane helix</keyword>
<evidence type="ECO:0000259" key="3">
    <source>
        <dbReference type="Pfam" id="PF13472"/>
    </source>
</evidence>
<dbReference type="InterPro" id="IPR013830">
    <property type="entry name" value="SGNH_hydro"/>
</dbReference>
<dbReference type="Pfam" id="PF13472">
    <property type="entry name" value="Lipase_GDSL_2"/>
    <property type="match status" value="1"/>
</dbReference>
<evidence type="ECO:0000313" key="5">
    <source>
        <dbReference type="Proteomes" id="UP001433268"/>
    </source>
</evidence>
<name>A0ABR1WPD6_9PEZI</name>
<dbReference type="PANTHER" id="PTHR43784:SF2">
    <property type="entry name" value="GDSL-LIKE LIPASE_ACYLHYDROLASE, PUTATIVE (AFU_ORTHOLOGUE AFUA_2G00820)-RELATED"/>
    <property type="match status" value="1"/>
</dbReference>
<dbReference type="InterPro" id="IPR053140">
    <property type="entry name" value="GDSL_Rv0518-like"/>
</dbReference>
<feature type="chain" id="PRO_5047167948" description="SGNH hydrolase-type esterase domain-containing protein" evidence="2">
    <location>
        <begin position="21"/>
        <end position="501"/>
    </location>
</feature>
<comment type="caution">
    <text evidence="4">The sequence shown here is derived from an EMBL/GenBank/DDBJ whole genome shotgun (WGS) entry which is preliminary data.</text>
</comment>
<accession>A0ABR1WPD6</accession>
<evidence type="ECO:0000313" key="4">
    <source>
        <dbReference type="EMBL" id="KAK8084321.1"/>
    </source>
</evidence>
<dbReference type="Gene3D" id="3.40.50.1110">
    <property type="entry name" value="SGNH hydrolase"/>
    <property type="match status" value="1"/>
</dbReference>
<dbReference type="InterPro" id="IPR036514">
    <property type="entry name" value="SGNH_hydro_sf"/>
</dbReference>
<protein>
    <recommendedName>
        <fullName evidence="3">SGNH hydrolase-type esterase domain-containing protein</fullName>
    </recommendedName>
</protein>
<feature type="signal peptide" evidence="2">
    <location>
        <begin position="1"/>
        <end position="20"/>
    </location>
</feature>
<dbReference type="Proteomes" id="UP001433268">
    <property type="component" value="Unassembled WGS sequence"/>
</dbReference>
<keyword evidence="2" id="KW-0732">Signal</keyword>
<feature type="domain" description="SGNH hydrolase-type esterase" evidence="3">
    <location>
        <begin position="295"/>
        <end position="490"/>
    </location>
</feature>